<dbReference type="OrthoDB" id="1919336at2759"/>
<reference evidence="4 5" key="1">
    <citation type="submission" date="2016-07" db="EMBL/GenBank/DDBJ databases">
        <title>Pervasive Adenine N6-methylation of Active Genes in Fungi.</title>
        <authorList>
            <consortium name="DOE Joint Genome Institute"/>
            <person name="Mondo S.J."/>
            <person name="Dannebaum R.O."/>
            <person name="Kuo R.C."/>
            <person name="Labutti K."/>
            <person name="Haridas S."/>
            <person name="Kuo A."/>
            <person name="Salamov A."/>
            <person name="Ahrendt S.R."/>
            <person name="Lipzen A."/>
            <person name="Sullivan W."/>
            <person name="Andreopoulos W.B."/>
            <person name="Clum A."/>
            <person name="Lindquist E."/>
            <person name="Daum C."/>
            <person name="Ramamoorthy G.K."/>
            <person name="Gryganskyi A."/>
            <person name="Culley D."/>
            <person name="Magnuson J.K."/>
            <person name="James T.Y."/>
            <person name="O'Malley M.A."/>
            <person name="Stajich J.E."/>
            <person name="Spatafora J.W."/>
            <person name="Visel A."/>
            <person name="Grigoriev I.V."/>
        </authorList>
    </citation>
    <scope>NUCLEOTIDE SEQUENCE [LARGE SCALE GENOMIC DNA]</scope>
    <source>
        <strain evidence="4 5">CBS 931.73</strain>
    </source>
</reference>
<dbReference type="GO" id="GO:0005634">
    <property type="term" value="C:nucleus"/>
    <property type="evidence" value="ECO:0007669"/>
    <property type="project" value="UniProtKB-UniRule"/>
</dbReference>
<dbReference type="STRING" id="1314790.A0A1Y1Z484"/>
<dbReference type="InterPro" id="IPR050342">
    <property type="entry name" value="HMGB"/>
</dbReference>
<dbReference type="CDD" id="cd21986">
    <property type="entry name" value="HMG-box_TFAM_rpt1"/>
    <property type="match status" value="1"/>
</dbReference>
<dbReference type="InterPro" id="IPR009071">
    <property type="entry name" value="HMG_box_dom"/>
</dbReference>
<evidence type="ECO:0000256" key="2">
    <source>
        <dbReference type="PROSITE-ProRule" id="PRU00267"/>
    </source>
</evidence>
<dbReference type="Proteomes" id="UP000193498">
    <property type="component" value="Unassembled WGS sequence"/>
</dbReference>
<dbReference type="GO" id="GO:0003677">
    <property type="term" value="F:DNA binding"/>
    <property type="evidence" value="ECO:0007669"/>
    <property type="project" value="UniProtKB-UniRule"/>
</dbReference>
<sequence>MFRPTHAIRTTSMLFRPTAILQRGYTSRKKVTPPIDEKLTPPKRPISAYLRFHRDNLLNRPVSKNTVTDLSKRIGEKWNSLSDAEKKVYQDAEKEEYQEYLVKYKNFIDSLSPEDYLKLAQVRKAWKAQGKSFPKLKDPNAPRKPSTSYGIFLQEKYTKYKTDKSTETFRRIAQEWRQISDADRKHYEDLAAADRARYDQEIREYKFN</sequence>
<keyword evidence="2" id="KW-0539">Nucleus</keyword>
<evidence type="ECO:0000313" key="5">
    <source>
        <dbReference type="Proteomes" id="UP000193498"/>
    </source>
</evidence>
<feature type="DNA-binding region" description="HMG box" evidence="2">
    <location>
        <begin position="42"/>
        <end position="108"/>
    </location>
</feature>
<dbReference type="SUPFAM" id="SSF47095">
    <property type="entry name" value="HMG-box"/>
    <property type="match status" value="2"/>
</dbReference>
<dbReference type="PANTHER" id="PTHR48112:SF22">
    <property type="entry name" value="MITOCHONDRIAL TRANSCRIPTION FACTOR A, ISOFORM B"/>
    <property type="match status" value="1"/>
</dbReference>
<name>A0A1Y1Z484_9FUNG</name>
<dbReference type="InterPro" id="IPR036910">
    <property type="entry name" value="HMG_box_dom_sf"/>
</dbReference>
<dbReference type="InParanoid" id="A0A1Y1Z484"/>
<evidence type="ECO:0000259" key="3">
    <source>
        <dbReference type="PROSITE" id="PS50118"/>
    </source>
</evidence>
<dbReference type="Gene3D" id="1.10.30.10">
    <property type="entry name" value="High mobility group box domain"/>
    <property type="match status" value="2"/>
</dbReference>
<evidence type="ECO:0000256" key="1">
    <source>
        <dbReference type="ARBA" id="ARBA00023125"/>
    </source>
</evidence>
<proteinExistence type="predicted"/>
<dbReference type="EMBL" id="MCFE01000028">
    <property type="protein sequence ID" value="ORY05092.1"/>
    <property type="molecule type" value="Genomic_DNA"/>
</dbReference>
<dbReference type="Pfam" id="PF00505">
    <property type="entry name" value="HMG_box"/>
    <property type="match status" value="2"/>
</dbReference>
<dbReference type="PROSITE" id="PS50118">
    <property type="entry name" value="HMG_BOX_2"/>
    <property type="match status" value="2"/>
</dbReference>
<dbReference type="FunCoup" id="A0A1Y1Z484">
    <property type="interactions" value="34"/>
</dbReference>
<keyword evidence="5" id="KW-1185">Reference proteome</keyword>
<feature type="DNA-binding region" description="HMG box" evidence="2">
    <location>
        <begin position="142"/>
        <end position="206"/>
    </location>
</feature>
<dbReference type="AlphaFoldDB" id="A0A1Y1Z484"/>
<feature type="domain" description="HMG box" evidence="3">
    <location>
        <begin position="42"/>
        <end position="108"/>
    </location>
</feature>
<evidence type="ECO:0000313" key="4">
    <source>
        <dbReference type="EMBL" id="ORY05092.1"/>
    </source>
</evidence>
<dbReference type="PANTHER" id="PTHR48112">
    <property type="entry name" value="HIGH MOBILITY GROUP PROTEIN DSP1"/>
    <property type="match status" value="1"/>
</dbReference>
<accession>A0A1Y1Z484</accession>
<keyword evidence="1 2" id="KW-0238">DNA-binding</keyword>
<organism evidence="4 5">
    <name type="scientific">Basidiobolus meristosporus CBS 931.73</name>
    <dbReference type="NCBI Taxonomy" id="1314790"/>
    <lineage>
        <taxon>Eukaryota</taxon>
        <taxon>Fungi</taxon>
        <taxon>Fungi incertae sedis</taxon>
        <taxon>Zoopagomycota</taxon>
        <taxon>Entomophthoromycotina</taxon>
        <taxon>Basidiobolomycetes</taxon>
        <taxon>Basidiobolales</taxon>
        <taxon>Basidiobolaceae</taxon>
        <taxon>Basidiobolus</taxon>
    </lineage>
</organism>
<gene>
    <name evidence="4" type="ORF">K493DRAFT_311081</name>
</gene>
<protein>
    <submittedName>
        <fullName evidence="4">HMG-box</fullName>
    </submittedName>
</protein>
<comment type="caution">
    <text evidence="4">The sequence shown here is derived from an EMBL/GenBank/DDBJ whole genome shotgun (WGS) entry which is preliminary data.</text>
</comment>
<feature type="domain" description="HMG box" evidence="3">
    <location>
        <begin position="142"/>
        <end position="206"/>
    </location>
</feature>
<dbReference type="SMART" id="SM00398">
    <property type="entry name" value="HMG"/>
    <property type="match status" value="2"/>
</dbReference>